<dbReference type="EMBL" id="CP000153">
    <property type="protein sequence ID" value="ABB44317.1"/>
    <property type="molecule type" value="Genomic_DNA"/>
</dbReference>
<proteinExistence type="predicted"/>
<dbReference type="RefSeq" id="WP_011372669.1">
    <property type="nucleotide sequence ID" value="NC_007575.1"/>
</dbReference>
<gene>
    <name evidence="1" type="ordered locus">Suden_1039</name>
</gene>
<reference evidence="1 2" key="1">
    <citation type="journal article" date="2008" name="Appl. Environ. Microbiol.">
        <title>Genome of the epsilonproteobacterial chemolithoautotroph Sulfurimonas denitrificans.</title>
        <authorList>
            <person name="Sievert S.M."/>
            <person name="Scott K.M."/>
            <person name="Klotz M.G."/>
            <person name="Chain P.S.G."/>
            <person name="Hauser L.J."/>
            <person name="Hemp J."/>
            <person name="Huegler M."/>
            <person name="Land M."/>
            <person name="Lapidus A."/>
            <person name="Larimer F.W."/>
            <person name="Lucas S."/>
            <person name="Malfatti S.A."/>
            <person name="Meyer F."/>
            <person name="Paulsen I.T."/>
            <person name="Ren Q."/>
            <person name="Simon J."/>
            <person name="Bailey K."/>
            <person name="Diaz E."/>
            <person name="Fitzpatrick K.A."/>
            <person name="Glover B."/>
            <person name="Gwatney N."/>
            <person name="Korajkic A."/>
            <person name="Long A."/>
            <person name="Mobberley J.M."/>
            <person name="Pantry S.N."/>
            <person name="Pazder G."/>
            <person name="Peterson S."/>
            <person name="Quintanilla J.D."/>
            <person name="Sprinkle R."/>
            <person name="Stephens J."/>
            <person name="Thomas P."/>
            <person name="Vaughn R."/>
            <person name="Weber M.J."/>
            <person name="Wooten L.L."/>
        </authorList>
    </citation>
    <scope>NUCLEOTIDE SEQUENCE [LARGE SCALE GENOMIC DNA]</scope>
    <source>
        <strain evidence="2">ATCC 33889 / DSM 1251</strain>
    </source>
</reference>
<dbReference type="KEGG" id="tdn:Suden_1039"/>
<protein>
    <submittedName>
        <fullName evidence="1">Uncharacterized protein</fullName>
    </submittedName>
</protein>
<accession>Q30RR4</accession>
<dbReference type="STRING" id="326298.Suden_1039"/>
<dbReference type="InterPro" id="IPR024530">
    <property type="entry name" value="QSregVF_b"/>
</dbReference>
<dbReference type="HOGENOM" id="CLU_2221860_0_0_7"/>
<evidence type="ECO:0000313" key="2">
    <source>
        <dbReference type="Proteomes" id="UP000002714"/>
    </source>
</evidence>
<evidence type="ECO:0000313" key="1">
    <source>
        <dbReference type="EMBL" id="ABB44317.1"/>
    </source>
</evidence>
<dbReference type="AlphaFoldDB" id="Q30RR4"/>
<dbReference type="Pfam" id="PF12843">
    <property type="entry name" value="QSregVF_b"/>
    <property type="match status" value="1"/>
</dbReference>
<keyword evidence="2" id="KW-1185">Reference proteome</keyword>
<organism evidence="1 2">
    <name type="scientific">Sulfurimonas denitrificans (strain ATCC 33889 / DSM 1251)</name>
    <name type="common">Thiomicrospira denitrificans (strain ATCC 33889 / DSM 1251)</name>
    <dbReference type="NCBI Taxonomy" id="326298"/>
    <lineage>
        <taxon>Bacteria</taxon>
        <taxon>Pseudomonadati</taxon>
        <taxon>Campylobacterota</taxon>
        <taxon>Epsilonproteobacteria</taxon>
        <taxon>Campylobacterales</taxon>
        <taxon>Sulfurimonadaceae</taxon>
        <taxon>Sulfurimonas</taxon>
    </lineage>
</organism>
<name>Q30RR4_SULDN</name>
<dbReference type="OrthoDB" id="9807855at2"/>
<dbReference type="Proteomes" id="UP000002714">
    <property type="component" value="Chromosome"/>
</dbReference>
<sequence length="130" mass="15639">MTKIHFVFTKHQNSFSVHVKNLELLLVEQIKEIETFVELRRGFFDFNTYTFSIKKRVEFIEFKALVETIFTDSFCEEVVLKIPQKNRVEYGKYKGMIYCDLPDVYLLWLKSNYHGKDREIIEAELKSRDL</sequence>